<feature type="domain" description="F5/8 type C" evidence="2">
    <location>
        <begin position="88"/>
        <end position="104"/>
    </location>
</feature>
<dbReference type="EMBL" id="CAIJEO010000002">
    <property type="protein sequence ID" value="CAD0085515.1"/>
    <property type="molecule type" value="Genomic_DNA"/>
</dbReference>
<gene>
    <name evidence="3" type="ORF">AWRI4233_LOCUS242</name>
</gene>
<reference evidence="3" key="1">
    <citation type="submission" date="2020-06" db="EMBL/GenBank/DDBJ databases">
        <authorList>
            <person name="Onetto C."/>
        </authorList>
    </citation>
    <scope>NUCLEOTIDE SEQUENCE</scope>
</reference>
<dbReference type="Gene3D" id="2.100.10.30">
    <property type="entry name" value="Jacalin-like lectin domain"/>
    <property type="match status" value="1"/>
</dbReference>
<organism evidence="3 4">
    <name type="scientific">Aureobasidium mustum</name>
    <dbReference type="NCBI Taxonomy" id="2773714"/>
    <lineage>
        <taxon>Eukaryota</taxon>
        <taxon>Fungi</taxon>
        <taxon>Dikarya</taxon>
        <taxon>Ascomycota</taxon>
        <taxon>Pezizomycotina</taxon>
        <taxon>Dothideomycetes</taxon>
        <taxon>Dothideomycetidae</taxon>
        <taxon>Dothideales</taxon>
        <taxon>Saccotheciaceae</taxon>
        <taxon>Aureobasidium</taxon>
    </lineage>
</organism>
<dbReference type="InterPro" id="IPR036404">
    <property type="entry name" value="Jacalin-like_lectin_dom_sf"/>
</dbReference>
<evidence type="ECO:0000256" key="1">
    <source>
        <dbReference type="SAM" id="MobiDB-lite"/>
    </source>
</evidence>
<keyword evidence="4" id="KW-1185">Reference proteome</keyword>
<evidence type="ECO:0000259" key="2">
    <source>
        <dbReference type="PROSITE" id="PS01286"/>
    </source>
</evidence>
<dbReference type="InterPro" id="IPR000421">
    <property type="entry name" value="FA58C"/>
</dbReference>
<feature type="region of interest" description="Disordered" evidence="1">
    <location>
        <begin position="1"/>
        <end position="29"/>
    </location>
</feature>
<comment type="caution">
    <text evidence="3">The sequence shown here is derived from an EMBL/GenBank/DDBJ whole genome shotgun (WGS) entry which is preliminary data.</text>
</comment>
<dbReference type="AlphaFoldDB" id="A0A9N8JGX5"/>
<proteinExistence type="predicted"/>
<accession>A0A9N8JGX5</accession>
<name>A0A9N8JGX5_9PEZI</name>
<dbReference type="PROSITE" id="PS01286">
    <property type="entry name" value="FA58C_2"/>
    <property type="match status" value="1"/>
</dbReference>
<dbReference type="Proteomes" id="UP000714618">
    <property type="component" value="Unassembled WGS sequence"/>
</dbReference>
<protein>
    <recommendedName>
        <fullName evidence="2">F5/8 type C domain-containing protein</fullName>
    </recommendedName>
</protein>
<evidence type="ECO:0000313" key="4">
    <source>
        <dbReference type="Proteomes" id="UP000714618"/>
    </source>
</evidence>
<sequence length="342" mass="37594">MRISTIRQRSVHQAVRRRRSKQSPIPTRTIEAPSITPHFSEDLECDAIVVECQSGLAQIKITNGTTTETMRYDCSLSGQKTQSVNIMPEDFDQSKPLRLEILGCNGRVKRCSNAWKMVIPDVVRIPNSKIILRKQSAIGNDLYSANDVQSAKDDDETDAELDGHKWAVMLQERGADGKLSRAKTIDLRVGAILDGAVVYYEDGHSTPCGLRLRHDGSTHQFGGSSSRTLHIPSGVDVVKVEVNKYGWGHRVLGGISMTLSDGTKAGTLNSCRFAGLASEDSAVKVLEAGAGEKIVGFFGNSGYYTQEFGIITGPKDVELPARTYDMAELQNIQTKDWARNMY</sequence>
<dbReference type="OrthoDB" id="74460at2759"/>
<evidence type="ECO:0000313" key="3">
    <source>
        <dbReference type="EMBL" id="CAD0085515.1"/>
    </source>
</evidence>